<reference evidence="9" key="2">
    <citation type="submission" date="2025-09" db="UniProtKB">
        <authorList>
            <consortium name="Ensembl"/>
        </authorList>
    </citation>
    <scope>IDENTIFICATION</scope>
</reference>
<keyword evidence="4" id="KW-0689">Ribosomal protein</keyword>
<dbReference type="PANTHER" id="PTHR34090:SF1">
    <property type="entry name" value="LARGE RIBOSOMAL SUBUNIT PROTEIN ML52"/>
    <property type="match status" value="1"/>
</dbReference>
<proteinExistence type="inferred from homology"/>
<keyword evidence="5" id="KW-0496">Mitochondrion</keyword>
<evidence type="ECO:0000256" key="5">
    <source>
        <dbReference type="ARBA" id="ARBA00023128"/>
    </source>
</evidence>
<dbReference type="PANTHER" id="PTHR34090">
    <property type="entry name" value="39S RIBOSOMAL PROTEIN L52, MITOCHONDRIAL"/>
    <property type="match status" value="1"/>
</dbReference>
<dbReference type="GO" id="GO:0032543">
    <property type="term" value="P:mitochondrial translation"/>
    <property type="evidence" value="ECO:0007669"/>
    <property type="project" value="InterPro"/>
</dbReference>
<dbReference type="Ensembl" id="ENSEBUT00000021044.1">
    <property type="protein sequence ID" value="ENSEBUP00000020468.1"/>
    <property type="gene ID" value="ENSEBUG00000012684.1"/>
</dbReference>
<keyword evidence="3" id="KW-0809">Transit peptide</keyword>
<dbReference type="InterPro" id="IPR034596">
    <property type="entry name" value="Ribosomal_mL52"/>
</dbReference>
<comment type="similarity">
    <text evidence="2">Belongs to the mitochondrion-specific ribosomal protein mL52 family.</text>
</comment>
<protein>
    <recommendedName>
        <fullName evidence="7">Large ribosomal subunit protein mL52</fullName>
    </recommendedName>
    <alternativeName>
        <fullName evidence="8">39S ribosomal protein L52, mitochondrial</fullName>
    </alternativeName>
</protein>
<dbReference type="GO" id="GO:0003735">
    <property type="term" value="F:structural constituent of ribosome"/>
    <property type="evidence" value="ECO:0007669"/>
    <property type="project" value="InterPro"/>
</dbReference>
<evidence type="ECO:0000256" key="4">
    <source>
        <dbReference type="ARBA" id="ARBA00022980"/>
    </source>
</evidence>
<accession>A0A8C4QVW1</accession>
<dbReference type="Proteomes" id="UP000694388">
    <property type="component" value="Unplaced"/>
</dbReference>
<keyword evidence="6" id="KW-0687">Ribonucleoprotein</keyword>
<sequence length="156" mass="17351">MPARRPGKEILRAPGFGRVVHITHNRHAGPGFLSSVRVCSSSLSTSPRCCAGSEWRVKHGLAENNSVYGPLTDLPDWSFADGRPAPIQKGIARRRVQRAEIASQIVSLSHQMENAMTQWHNKKAEMARDQERENSMKFKAKGCRMKAKLQNAESSS</sequence>
<keyword evidence="10" id="KW-1185">Reference proteome</keyword>
<evidence type="ECO:0000313" key="10">
    <source>
        <dbReference type="Proteomes" id="UP000694388"/>
    </source>
</evidence>
<evidence type="ECO:0000256" key="6">
    <source>
        <dbReference type="ARBA" id="ARBA00023274"/>
    </source>
</evidence>
<evidence type="ECO:0000256" key="7">
    <source>
        <dbReference type="ARBA" id="ARBA00035181"/>
    </source>
</evidence>
<evidence type="ECO:0000256" key="3">
    <source>
        <dbReference type="ARBA" id="ARBA00022946"/>
    </source>
</evidence>
<dbReference type="AlphaFoldDB" id="A0A8C4QVW1"/>
<reference evidence="9" key="1">
    <citation type="submission" date="2025-08" db="UniProtKB">
        <authorList>
            <consortium name="Ensembl"/>
        </authorList>
    </citation>
    <scope>IDENTIFICATION</scope>
</reference>
<evidence type="ECO:0000256" key="1">
    <source>
        <dbReference type="ARBA" id="ARBA00004173"/>
    </source>
</evidence>
<dbReference type="GO" id="GO:0005762">
    <property type="term" value="C:mitochondrial large ribosomal subunit"/>
    <property type="evidence" value="ECO:0007669"/>
    <property type="project" value="InterPro"/>
</dbReference>
<evidence type="ECO:0000256" key="8">
    <source>
        <dbReference type="ARBA" id="ARBA00035425"/>
    </source>
</evidence>
<organism evidence="9 10">
    <name type="scientific">Eptatretus burgeri</name>
    <name type="common">Inshore hagfish</name>
    <dbReference type="NCBI Taxonomy" id="7764"/>
    <lineage>
        <taxon>Eukaryota</taxon>
        <taxon>Metazoa</taxon>
        <taxon>Chordata</taxon>
        <taxon>Craniata</taxon>
        <taxon>Vertebrata</taxon>
        <taxon>Cyclostomata</taxon>
        <taxon>Myxini</taxon>
        <taxon>Myxiniformes</taxon>
        <taxon>Myxinidae</taxon>
        <taxon>Eptatretinae</taxon>
        <taxon>Eptatretus</taxon>
    </lineage>
</organism>
<name>A0A8C4QVW1_EPTBU</name>
<dbReference type="Pfam" id="PF18699">
    <property type="entry name" value="MRPL52"/>
    <property type="match status" value="1"/>
</dbReference>
<dbReference type="GeneTree" id="ENSGT00390000005763"/>
<comment type="subcellular location">
    <subcellularLocation>
        <location evidence="1">Mitochondrion</location>
    </subcellularLocation>
</comment>
<evidence type="ECO:0000256" key="2">
    <source>
        <dbReference type="ARBA" id="ARBA00007232"/>
    </source>
</evidence>
<evidence type="ECO:0000313" key="9">
    <source>
        <dbReference type="Ensembl" id="ENSEBUP00000020468.1"/>
    </source>
</evidence>